<dbReference type="Pfam" id="PF01171">
    <property type="entry name" value="ATP_bind_3"/>
    <property type="match status" value="1"/>
</dbReference>
<accession>A0A858U4T5</accession>
<evidence type="ECO:0000313" key="8">
    <source>
        <dbReference type="EMBL" id="QJG66427.1"/>
    </source>
</evidence>
<dbReference type="InterPro" id="IPR012094">
    <property type="entry name" value="tRNA_Ile_lys_synt"/>
</dbReference>
<evidence type="ECO:0000256" key="3">
    <source>
        <dbReference type="ARBA" id="ARBA00022741"/>
    </source>
</evidence>
<dbReference type="PANTHER" id="PTHR43033">
    <property type="entry name" value="TRNA(ILE)-LYSIDINE SYNTHASE-RELATED"/>
    <property type="match status" value="1"/>
</dbReference>
<organism evidence="8 9">
    <name type="scientific">Mycoplasma phocoeninasale</name>
    <dbReference type="NCBI Taxonomy" id="2726117"/>
    <lineage>
        <taxon>Bacteria</taxon>
        <taxon>Bacillati</taxon>
        <taxon>Mycoplasmatota</taxon>
        <taxon>Mollicutes</taxon>
        <taxon>Mycoplasmataceae</taxon>
        <taxon>Mycoplasma</taxon>
    </lineage>
</organism>
<comment type="domain">
    <text evidence="6">The N-terminal region contains the highly conserved SGGXDS motif, predicted to be a P-loop motif involved in ATP binding.</text>
</comment>
<dbReference type="GO" id="GO:0006400">
    <property type="term" value="P:tRNA modification"/>
    <property type="evidence" value="ECO:0007669"/>
    <property type="project" value="UniProtKB-UniRule"/>
</dbReference>
<dbReference type="SUPFAM" id="SSF52402">
    <property type="entry name" value="Adenine nucleotide alpha hydrolases-like"/>
    <property type="match status" value="1"/>
</dbReference>
<comment type="similarity">
    <text evidence="6">Belongs to the tRNA(Ile)-lysidine synthase family.</text>
</comment>
<dbReference type="KEGG" id="mphn:HGG64_01740"/>
<evidence type="ECO:0000256" key="6">
    <source>
        <dbReference type="HAMAP-Rule" id="MF_01161"/>
    </source>
</evidence>
<dbReference type="CDD" id="cd01992">
    <property type="entry name" value="TilS_N"/>
    <property type="match status" value="1"/>
</dbReference>
<reference evidence="8 9" key="1">
    <citation type="submission" date="2020-04" db="EMBL/GenBank/DDBJ databases">
        <title>Novel Mycoplasma species detected in Phocoena phocoena (harbor porpoise) from the USA.</title>
        <authorList>
            <person name="Volokhov D.V."/>
        </authorList>
    </citation>
    <scope>NUCLEOTIDE SEQUENCE [LARGE SCALE GENOMIC DNA]</scope>
    <source>
        <strain evidence="8 9">C264-NAS</strain>
    </source>
</reference>
<evidence type="ECO:0000256" key="5">
    <source>
        <dbReference type="ARBA" id="ARBA00048539"/>
    </source>
</evidence>
<sequence length="309" mass="36975">MNSFNIASARLKEKFAEYHIKTNERFLIGVSGGPDSMWLLNLVKNLDIIVAHVNYNKRSDCHYDEQLVKIFCYENNIKLEILSIKEENLSGNFQDLARQQRYQFYKKIYDQYQCSYLLLAHQKDDFLETAIMQDKANRKPLYFGIRDYTTLDKMQIFRPMISLWWKSEIENFCQENSILFATDYTNEMPIYSRNKIRLALKNKSLIEKERKCSQYLIENQKLAKINNQIETAYLVWEQKGFDCDFLKSVNFSLNFLIYYLINKKYNNIKLSTNKINSIIQFLLSDNRSKTFKLDENNYLVKKKNHLLFN</sequence>
<evidence type="ECO:0000256" key="2">
    <source>
        <dbReference type="ARBA" id="ARBA00022694"/>
    </source>
</evidence>
<dbReference type="GO" id="GO:0032267">
    <property type="term" value="F:tRNA(Ile)-lysidine synthase activity"/>
    <property type="evidence" value="ECO:0007669"/>
    <property type="project" value="UniProtKB-EC"/>
</dbReference>
<dbReference type="InterPro" id="IPR014729">
    <property type="entry name" value="Rossmann-like_a/b/a_fold"/>
</dbReference>
<dbReference type="EMBL" id="CP051480">
    <property type="protein sequence ID" value="QJG66427.1"/>
    <property type="molecule type" value="Genomic_DNA"/>
</dbReference>
<keyword evidence="6" id="KW-0963">Cytoplasm</keyword>
<keyword evidence="2 6" id="KW-0819">tRNA processing</keyword>
<evidence type="ECO:0000256" key="4">
    <source>
        <dbReference type="ARBA" id="ARBA00022840"/>
    </source>
</evidence>
<feature type="binding site" evidence="6">
    <location>
        <begin position="31"/>
        <end position="36"/>
    </location>
    <ligand>
        <name>ATP</name>
        <dbReference type="ChEBI" id="CHEBI:30616"/>
    </ligand>
</feature>
<keyword evidence="1 6" id="KW-0436">Ligase</keyword>
<gene>
    <name evidence="6 8" type="primary">tilS</name>
    <name evidence="8" type="ORF">HGG64_01740</name>
</gene>
<comment type="function">
    <text evidence="6">Ligates lysine onto the cytidine present at position 34 of the AUA codon-specific tRNA(Ile) that contains the anticodon CAU, in an ATP-dependent manner. Cytidine is converted to lysidine, thus changing the amino acid specificity of the tRNA from methionine to isoleucine.</text>
</comment>
<dbReference type="PANTHER" id="PTHR43033:SF1">
    <property type="entry name" value="TRNA(ILE)-LYSIDINE SYNTHASE-RELATED"/>
    <property type="match status" value="1"/>
</dbReference>
<dbReference type="InterPro" id="IPR011063">
    <property type="entry name" value="TilS/TtcA_N"/>
</dbReference>
<dbReference type="EC" id="6.3.4.19" evidence="6"/>
<dbReference type="RefSeq" id="WP_169580250.1">
    <property type="nucleotide sequence ID" value="NZ_CP051480.1"/>
</dbReference>
<proteinExistence type="inferred from homology"/>
<dbReference type="NCBIfam" id="TIGR02432">
    <property type="entry name" value="lysidine_TilS_N"/>
    <property type="match status" value="1"/>
</dbReference>
<name>A0A858U4T5_9MOLU</name>
<dbReference type="InterPro" id="IPR012795">
    <property type="entry name" value="tRNA_Ile_lys_synt_N"/>
</dbReference>
<dbReference type="GO" id="GO:0005737">
    <property type="term" value="C:cytoplasm"/>
    <property type="evidence" value="ECO:0007669"/>
    <property type="project" value="UniProtKB-SubCell"/>
</dbReference>
<keyword evidence="4 6" id="KW-0067">ATP-binding</keyword>
<keyword evidence="3 6" id="KW-0547">Nucleotide-binding</keyword>
<dbReference type="HAMAP" id="MF_01161">
    <property type="entry name" value="tRNA_Ile_lys_synt"/>
    <property type="match status" value="1"/>
</dbReference>
<feature type="domain" description="tRNA(Ile)-lysidine/2-thiocytidine synthase N-terminal" evidence="7">
    <location>
        <begin position="26"/>
        <end position="197"/>
    </location>
</feature>
<evidence type="ECO:0000256" key="1">
    <source>
        <dbReference type="ARBA" id="ARBA00022598"/>
    </source>
</evidence>
<evidence type="ECO:0000259" key="7">
    <source>
        <dbReference type="Pfam" id="PF01171"/>
    </source>
</evidence>
<dbReference type="AlphaFoldDB" id="A0A858U4T5"/>
<dbReference type="GO" id="GO:0005524">
    <property type="term" value="F:ATP binding"/>
    <property type="evidence" value="ECO:0007669"/>
    <property type="project" value="UniProtKB-UniRule"/>
</dbReference>
<comment type="subcellular location">
    <subcellularLocation>
        <location evidence="6">Cytoplasm</location>
    </subcellularLocation>
</comment>
<comment type="catalytic activity">
    <reaction evidence="5 6">
        <text>cytidine(34) in tRNA(Ile2) + L-lysine + ATP = lysidine(34) in tRNA(Ile2) + AMP + diphosphate + H(+)</text>
        <dbReference type="Rhea" id="RHEA:43744"/>
        <dbReference type="Rhea" id="RHEA-COMP:10625"/>
        <dbReference type="Rhea" id="RHEA-COMP:10670"/>
        <dbReference type="ChEBI" id="CHEBI:15378"/>
        <dbReference type="ChEBI" id="CHEBI:30616"/>
        <dbReference type="ChEBI" id="CHEBI:32551"/>
        <dbReference type="ChEBI" id="CHEBI:33019"/>
        <dbReference type="ChEBI" id="CHEBI:82748"/>
        <dbReference type="ChEBI" id="CHEBI:83665"/>
        <dbReference type="ChEBI" id="CHEBI:456215"/>
        <dbReference type="EC" id="6.3.4.19"/>
    </reaction>
</comment>
<dbReference type="Proteomes" id="UP000501728">
    <property type="component" value="Chromosome"/>
</dbReference>
<evidence type="ECO:0000313" key="9">
    <source>
        <dbReference type="Proteomes" id="UP000501728"/>
    </source>
</evidence>
<dbReference type="Gene3D" id="3.40.50.620">
    <property type="entry name" value="HUPs"/>
    <property type="match status" value="1"/>
</dbReference>
<keyword evidence="9" id="KW-1185">Reference proteome</keyword>
<protein>
    <recommendedName>
        <fullName evidence="6">tRNA(Ile)-lysidine synthase</fullName>
        <ecNumber evidence="6">6.3.4.19</ecNumber>
    </recommendedName>
    <alternativeName>
        <fullName evidence="6">tRNA(Ile)-2-lysyl-cytidine synthase</fullName>
    </alternativeName>
    <alternativeName>
        <fullName evidence="6">tRNA(Ile)-lysidine synthetase</fullName>
    </alternativeName>
</protein>